<proteinExistence type="predicted"/>
<dbReference type="Proteomes" id="UP001557485">
    <property type="component" value="Unassembled WGS sequence"/>
</dbReference>
<protein>
    <submittedName>
        <fullName evidence="1">Uncharacterized protein</fullName>
    </submittedName>
</protein>
<gene>
    <name evidence="1" type="ORF">AB4876_16125</name>
</gene>
<comment type="caution">
    <text evidence="1">The sequence shown here is derived from an EMBL/GenBank/DDBJ whole genome shotgun (WGS) entry which is preliminary data.</text>
</comment>
<organism evidence="1 2">
    <name type="scientific">Zhongshania guokunii</name>
    <dbReference type="NCBI Taxonomy" id="641783"/>
    <lineage>
        <taxon>Bacteria</taxon>
        <taxon>Pseudomonadati</taxon>
        <taxon>Pseudomonadota</taxon>
        <taxon>Gammaproteobacteria</taxon>
        <taxon>Cellvibrionales</taxon>
        <taxon>Spongiibacteraceae</taxon>
        <taxon>Zhongshania</taxon>
    </lineage>
</organism>
<reference evidence="1 2" key="1">
    <citation type="journal article" date="2011" name="Int. J. Syst. Evol. Microbiol.">
        <title>Zhongshania antarctica gen. nov., sp. nov. and Zhongshania guokunii sp. nov., gammaproteobacteria respectively isolated from coastal attached (fast) ice and surface seawater of the Antarctic.</title>
        <authorList>
            <person name="Li H.J."/>
            <person name="Zhang X.Y."/>
            <person name="Chen C.X."/>
            <person name="Zhang Y.J."/>
            <person name="Gao Z.M."/>
            <person name="Yu Y."/>
            <person name="Chen X.L."/>
            <person name="Chen B."/>
            <person name="Zhang Y.Z."/>
        </authorList>
    </citation>
    <scope>NUCLEOTIDE SEQUENCE [LARGE SCALE GENOMIC DNA]</scope>
    <source>
        <strain evidence="1 2">ZS6-22T</strain>
    </source>
</reference>
<sequence>MACAIKIAAKAADYLQGQGGGERASCWALVDGLSAMSQIVGFVMPLVDKKSGRLAGL</sequence>
<dbReference type="EMBL" id="JBFRYA010000017">
    <property type="protein sequence ID" value="MEX1670449.1"/>
    <property type="molecule type" value="Genomic_DNA"/>
</dbReference>
<accession>A0ABV3UCG3</accession>
<evidence type="ECO:0000313" key="2">
    <source>
        <dbReference type="Proteomes" id="UP001557485"/>
    </source>
</evidence>
<dbReference type="RefSeq" id="WP_368382781.1">
    <property type="nucleotide sequence ID" value="NZ_JBFRYA010000017.1"/>
</dbReference>
<name>A0ABV3UCG3_9GAMM</name>
<keyword evidence="2" id="KW-1185">Reference proteome</keyword>
<evidence type="ECO:0000313" key="1">
    <source>
        <dbReference type="EMBL" id="MEX1670449.1"/>
    </source>
</evidence>